<dbReference type="PROSITE" id="PS50940">
    <property type="entry name" value="CHIT_BIND_II"/>
    <property type="match status" value="1"/>
</dbReference>
<dbReference type="SUPFAM" id="SSF57184">
    <property type="entry name" value="Growth factor receptor domain"/>
    <property type="match status" value="4"/>
</dbReference>
<organism evidence="1">
    <name type="scientific">Magallana gigas</name>
    <name type="common">Pacific oyster</name>
    <name type="synonym">Crassostrea gigas</name>
    <dbReference type="NCBI Taxonomy" id="29159"/>
    <lineage>
        <taxon>Eukaryota</taxon>
        <taxon>Metazoa</taxon>
        <taxon>Spiralia</taxon>
        <taxon>Lophotrochozoa</taxon>
        <taxon>Mollusca</taxon>
        <taxon>Bivalvia</taxon>
        <taxon>Autobranchia</taxon>
        <taxon>Pteriomorphia</taxon>
        <taxon>Ostreida</taxon>
        <taxon>Ostreoidea</taxon>
        <taxon>Ostreidae</taxon>
        <taxon>Magallana</taxon>
    </lineage>
</organism>
<dbReference type="Pfam" id="PF07699">
    <property type="entry name" value="Ephrin_rec_like"/>
    <property type="match status" value="1"/>
</dbReference>
<dbReference type="InterPro" id="IPR002557">
    <property type="entry name" value="Chitin-bd_dom"/>
</dbReference>
<dbReference type="Gene3D" id="2.10.50.10">
    <property type="entry name" value="Tumor Necrosis Factor Receptor, subunit A, domain 2"/>
    <property type="match status" value="6"/>
</dbReference>
<sequence>MTGASCLQVRMREVDVCMGTACNLGEGNCTACDGGKACVGPGLTTPNRNCSTGYYCKSGAYSDTPMDGGATGDPCTKGHYCPEGTSTPLACAAGSYMNTTGYSYCFDCPAGFFCVSGEVDPLRCPRGRYCPGNTTADQPPCPTGTYNPDYGMTKESDCLPCSGGFYCYKLGAINFDFSLNDTGTGQCAAGYYCKSGVNVSTPTAATTSGIGGPCPPGFYCPLQTEDPIPCPNGTYRDTSQGAKKDDCLPCKLGEYCGSEGLTNGTGPCAKGFYCYRGNNVPTPLGDEPDIGGPCPVAHYCPEGTSVPLSCPSGTYNNLTGQWNCTECPAGFYCNENTTSYEIFPCPTGYYCPNGTKHANEYPCPKGTYRDTLMGQSESDCLPCTAGYYCGTQGLSAVSGQCSAGYFCVLGAWSATPTDYNNFTSGDCLCPANSTGGICQPGYYCPVGSMEPTVCDEGHYCDTPGLATMAGQCQAGYYCAGQADRQDPTDGTTGNICPPGRYCGVGTTSNQAKCPSGTFSNKTGNTLSSDCTPCTQGYYCENEGLTQPTGPCDAGYYCPTGQNMSNPYTCSAGFYCPTGSFEQIKCPSGEYQDQQGQSSCKTCPAGYYCDIVNSPVTTYSPYPCPVGYYCPNGTESSTHHPCPAGTYNPDTKLQDVSECTACDAGKYCGTNGLSVVSGDCLARYWCMNGSSTSSPNDGVTGQLCPAGSYCIQGTPVPTACPLGTWSNSTGLATAGECTDCSGGQYCDTTGLTSPTGPCAPGYYCAGKSITATPNESSLAQLLYLQMRQYEQCRNFDDFK</sequence>
<dbReference type="EMBL" id="JH817875">
    <property type="protein sequence ID" value="EKC28275.1"/>
    <property type="molecule type" value="Genomic_DNA"/>
</dbReference>
<reference evidence="1" key="1">
    <citation type="journal article" date="2012" name="Nature">
        <title>The oyster genome reveals stress adaptation and complexity of shell formation.</title>
        <authorList>
            <person name="Zhang G."/>
            <person name="Fang X."/>
            <person name="Guo X."/>
            <person name="Li L."/>
            <person name="Luo R."/>
            <person name="Xu F."/>
            <person name="Yang P."/>
            <person name="Zhang L."/>
            <person name="Wang X."/>
            <person name="Qi H."/>
            <person name="Xiong Z."/>
            <person name="Que H."/>
            <person name="Xie Y."/>
            <person name="Holland P.W."/>
            <person name="Paps J."/>
            <person name="Zhu Y."/>
            <person name="Wu F."/>
            <person name="Chen Y."/>
            <person name="Wang J."/>
            <person name="Peng C."/>
            <person name="Meng J."/>
            <person name="Yang L."/>
            <person name="Liu J."/>
            <person name="Wen B."/>
            <person name="Zhang N."/>
            <person name="Huang Z."/>
            <person name="Zhu Q."/>
            <person name="Feng Y."/>
            <person name="Mount A."/>
            <person name="Hedgecock D."/>
            <person name="Xu Z."/>
            <person name="Liu Y."/>
            <person name="Domazet-Loso T."/>
            <person name="Du Y."/>
            <person name="Sun X."/>
            <person name="Zhang S."/>
            <person name="Liu B."/>
            <person name="Cheng P."/>
            <person name="Jiang X."/>
            <person name="Li J."/>
            <person name="Fan D."/>
            <person name="Wang W."/>
            <person name="Fu W."/>
            <person name="Wang T."/>
            <person name="Wang B."/>
            <person name="Zhang J."/>
            <person name="Peng Z."/>
            <person name="Li Y."/>
            <person name="Li N."/>
            <person name="Wang J."/>
            <person name="Chen M."/>
            <person name="He Y."/>
            <person name="Tan F."/>
            <person name="Song X."/>
            <person name="Zheng Q."/>
            <person name="Huang R."/>
            <person name="Yang H."/>
            <person name="Du X."/>
            <person name="Chen L."/>
            <person name="Yang M."/>
            <person name="Gaffney P.M."/>
            <person name="Wang S."/>
            <person name="Luo L."/>
            <person name="She Z."/>
            <person name="Ming Y."/>
            <person name="Huang W."/>
            <person name="Zhang S."/>
            <person name="Huang B."/>
            <person name="Zhang Y."/>
            <person name="Qu T."/>
            <person name="Ni P."/>
            <person name="Miao G."/>
            <person name="Wang J."/>
            <person name="Wang Q."/>
            <person name="Steinberg C.E."/>
            <person name="Wang H."/>
            <person name="Li N."/>
            <person name="Qian L."/>
            <person name="Zhang G."/>
            <person name="Li Y."/>
            <person name="Yang H."/>
            <person name="Liu X."/>
            <person name="Wang J."/>
            <person name="Yin Y."/>
            <person name="Wang J."/>
        </authorList>
    </citation>
    <scope>NUCLEOTIDE SEQUENCE [LARGE SCALE GENOMIC DNA]</scope>
    <source>
        <strain evidence="1">05x7-T-G4-1.051#20</strain>
    </source>
</reference>
<dbReference type="GO" id="GO:0005576">
    <property type="term" value="C:extracellular region"/>
    <property type="evidence" value="ECO:0007669"/>
    <property type="project" value="InterPro"/>
</dbReference>
<accession>K1QHG6</accession>
<dbReference type="InParanoid" id="K1QHG6"/>
<dbReference type="PANTHER" id="PTHR46104:SF1">
    <property type="entry name" value="GENE 9195-RELATED"/>
    <property type="match status" value="1"/>
</dbReference>
<dbReference type="InterPro" id="IPR011641">
    <property type="entry name" value="Tyr-kin_ephrin_A/B_rcpt-like"/>
</dbReference>
<dbReference type="AlphaFoldDB" id="K1QHG6"/>
<evidence type="ECO:0000313" key="1">
    <source>
        <dbReference type="EMBL" id="EKC28275.1"/>
    </source>
</evidence>
<dbReference type="HOGENOM" id="CLU_393607_0_0_1"/>
<dbReference type="SMART" id="SM01411">
    <property type="entry name" value="Ephrin_rec_like"/>
    <property type="match status" value="10"/>
</dbReference>
<name>K1QHG6_MAGGI</name>
<proteinExistence type="predicted"/>
<gene>
    <name evidence="1" type="ORF">CGI_10016302</name>
</gene>
<protein>
    <submittedName>
        <fullName evidence="1">Uncharacterized protein</fullName>
    </submittedName>
</protein>
<dbReference type="PANTHER" id="PTHR46104">
    <property type="entry name" value="GENE 9195-RELATED-RELATED"/>
    <property type="match status" value="1"/>
</dbReference>
<dbReference type="InterPro" id="IPR009030">
    <property type="entry name" value="Growth_fac_rcpt_cys_sf"/>
</dbReference>
<dbReference type="GO" id="GO:0008061">
    <property type="term" value="F:chitin binding"/>
    <property type="evidence" value="ECO:0007669"/>
    <property type="project" value="InterPro"/>
</dbReference>